<dbReference type="AlphaFoldDB" id="A0A6J6IJS5"/>
<gene>
    <name evidence="5" type="ORF">UFOPK2001_00128</name>
</gene>
<evidence type="ECO:0000256" key="3">
    <source>
        <dbReference type="ARBA" id="ARBA00022729"/>
    </source>
</evidence>
<keyword evidence="4" id="KW-0574">Periplasm</keyword>
<dbReference type="PROSITE" id="PS51318">
    <property type="entry name" value="TAT"/>
    <property type="match status" value="1"/>
</dbReference>
<evidence type="ECO:0000256" key="1">
    <source>
        <dbReference type="ARBA" id="ARBA00004418"/>
    </source>
</evidence>
<dbReference type="GO" id="GO:0042597">
    <property type="term" value="C:periplasmic space"/>
    <property type="evidence" value="ECO:0007669"/>
    <property type="project" value="UniProtKB-SubCell"/>
</dbReference>
<reference evidence="5" key="1">
    <citation type="submission" date="2020-05" db="EMBL/GenBank/DDBJ databases">
        <authorList>
            <person name="Chiriac C."/>
            <person name="Salcher M."/>
            <person name="Ghai R."/>
            <person name="Kavagutti S V."/>
        </authorList>
    </citation>
    <scope>NUCLEOTIDE SEQUENCE</scope>
</reference>
<comment type="subcellular location">
    <subcellularLocation>
        <location evidence="1">Periplasm</location>
    </subcellularLocation>
</comment>
<dbReference type="InterPro" id="IPR006059">
    <property type="entry name" value="SBP"/>
</dbReference>
<keyword evidence="2" id="KW-0813">Transport</keyword>
<dbReference type="PRINTS" id="PR00909">
    <property type="entry name" value="SPERMDNBNDNG"/>
</dbReference>
<dbReference type="PANTHER" id="PTHR30222">
    <property type="entry name" value="SPERMIDINE/PUTRESCINE-BINDING PERIPLASMIC PROTEIN"/>
    <property type="match status" value="1"/>
</dbReference>
<name>A0A6J6IJS5_9ZZZZ</name>
<dbReference type="GO" id="GO:0015846">
    <property type="term" value="P:polyamine transport"/>
    <property type="evidence" value="ECO:0007669"/>
    <property type="project" value="InterPro"/>
</dbReference>
<evidence type="ECO:0000256" key="4">
    <source>
        <dbReference type="ARBA" id="ARBA00022764"/>
    </source>
</evidence>
<dbReference type="InterPro" id="IPR006311">
    <property type="entry name" value="TAT_signal"/>
</dbReference>
<keyword evidence="3" id="KW-0732">Signal</keyword>
<dbReference type="Gene3D" id="3.40.190.10">
    <property type="entry name" value="Periplasmic binding protein-like II"/>
    <property type="match status" value="2"/>
</dbReference>
<protein>
    <submittedName>
        <fullName evidence="5">Unannotated protein</fullName>
    </submittedName>
</protein>
<dbReference type="InterPro" id="IPR001188">
    <property type="entry name" value="Sperm_putr-bd"/>
</dbReference>
<dbReference type="Pfam" id="PF13416">
    <property type="entry name" value="SBP_bac_8"/>
    <property type="match status" value="1"/>
</dbReference>
<dbReference type="GO" id="GO:0019808">
    <property type="term" value="F:polyamine binding"/>
    <property type="evidence" value="ECO:0007669"/>
    <property type="project" value="InterPro"/>
</dbReference>
<organism evidence="5">
    <name type="scientific">freshwater metagenome</name>
    <dbReference type="NCBI Taxonomy" id="449393"/>
    <lineage>
        <taxon>unclassified sequences</taxon>
        <taxon>metagenomes</taxon>
        <taxon>ecological metagenomes</taxon>
    </lineage>
</organism>
<accession>A0A6J6IJS5</accession>
<dbReference type="CDD" id="cd13590">
    <property type="entry name" value="PBP2_PotD_PotF_like"/>
    <property type="match status" value="1"/>
</dbReference>
<dbReference type="SUPFAM" id="SSF53850">
    <property type="entry name" value="Periplasmic binding protein-like II"/>
    <property type="match status" value="1"/>
</dbReference>
<sequence>MNKPLPEDPMMRDLIKMARRHQMTRRTALAGASATAAALALAACAPGGAGKKTLTPATDISSTDPNLIWSNWSLYIDVDDKGGRPTLERFKAEQGITVEYREDYDDNDTYFAKVKDQLALGQDIGADLVCPTQWMAARWITLGYTQTFDDTVLVNKKNVQPAYLGAAYDPKREQSLPYQGILAGIAYNKKAYKEATGKVAPATIEDLWNPALKGRVGVLSEMRDTVGLILMSQGIDITSDSSLTSAAFDNAIGFLQKQVDSGQVAKIKGNSYKEDLVNGDTIAAIAWSGDIVQLNAEAGSDVYGFVIPESGATIAADTFVVPMGSPHKTNAEKLMNFYYDPANAAELANYVNYITPVAGAREIALEKYPEAANNELIFPTDKTLKNTQAFRSLTGQEELDFATAFQAVKLGG</sequence>
<evidence type="ECO:0000256" key="2">
    <source>
        <dbReference type="ARBA" id="ARBA00022448"/>
    </source>
</evidence>
<dbReference type="EMBL" id="CAEZVN010000005">
    <property type="protein sequence ID" value="CAB4624725.1"/>
    <property type="molecule type" value="Genomic_DNA"/>
</dbReference>
<dbReference type="PANTHER" id="PTHR30222:SF17">
    <property type="entry name" value="SPERMIDINE_PUTRESCINE-BINDING PERIPLASMIC PROTEIN"/>
    <property type="match status" value="1"/>
</dbReference>
<evidence type="ECO:0000313" key="5">
    <source>
        <dbReference type="EMBL" id="CAB4624725.1"/>
    </source>
</evidence>
<proteinExistence type="predicted"/>